<dbReference type="Gene3D" id="3.40.50.2300">
    <property type="match status" value="2"/>
</dbReference>
<dbReference type="PROSITE" id="PS50932">
    <property type="entry name" value="HTH_LACI_2"/>
    <property type="match status" value="1"/>
</dbReference>
<feature type="domain" description="HTH lacI-type" evidence="4">
    <location>
        <begin position="2"/>
        <end position="59"/>
    </location>
</feature>
<name>A0A644V5Z9_9ZZZZ</name>
<accession>A0A644V5Z9</accession>
<evidence type="ECO:0000259" key="4">
    <source>
        <dbReference type="PROSITE" id="PS50932"/>
    </source>
</evidence>
<dbReference type="PANTHER" id="PTHR30146:SF109">
    <property type="entry name" value="HTH-TYPE TRANSCRIPTIONAL REGULATOR GALS"/>
    <property type="match status" value="1"/>
</dbReference>
<keyword evidence="3" id="KW-0804">Transcription</keyword>
<protein>
    <submittedName>
        <fullName evidence="5">Ribose operon repressor</fullName>
    </submittedName>
</protein>
<evidence type="ECO:0000313" key="5">
    <source>
        <dbReference type="EMBL" id="MPL86756.1"/>
    </source>
</evidence>
<dbReference type="InterPro" id="IPR046335">
    <property type="entry name" value="LacI/GalR-like_sensor"/>
</dbReference>
<dbReference type="InterPro" id="IPR028082">
    <property type="entry name" value="Peripla_BP_I"/>
</dbReference>
<dbReference type="AlphaFoldDB" id="A0A644V5Z9"/>
<evidence type="ECO:0000256" key="2">
    <source>
        <dbReference type="ARBA" id="ARBA00023125"/>
    </source>
</evidence>
<dbReference type="InterPro" id="IPR010982">
    <property type="entry name" value="Lambda_DNA-bd_dom_sf"/>
</dbReference>
<dbReference type="SMART" id="SM00354">
    <property type="entry name" value="HTH_LACI"/>
    <property type="match status" value="1"/>
</dbReference>
<dbReference type="PANTHER" id="PTHR30146">
    <property type="entry name" value="LACI-RELATED TRANSCRIPTIONAL REPRESSOR"/>
    <property type="match status" value="1"/>
</dbReference>
<evidence type="ECO:0000256" key="1">
    <source>
        <dbReference type="ARBA" id="ARBA00023015"/>
    </source>
</evidence>
<evidence type="ECO:0000256" key="3">
    <source>
        <dbReference type="ARBA" id="ARBA00023163"/>
    </source>
</evidence>
<reference evidence="5" key="1">
    <citation type="submission" date="2019-08" db="EMBL/GenBank/DDBJ databases">
        <authorList>
            <person name="Kucharzyk K."/>
            <person name="Murdoch R.W."/>
            <person name="Higgins S."/>
            <person name="Loffler F."/>
        </authorList>
    </citation>
    <scope>NUCLEOTIDE SEQUENCE</scope>
</reference>
<dbReference type="SUPFAM" id="SSF47413">
    <property type="entry name" value="lambda repressor-like DNA-binding domains"/>
    <property type="match status" value="1"/>
</dbReference>
<sequence length="336" mass="37466">MTTIKQISELAGFSTSTVSIVLRGAAKERSIPPDTCRKIREAAAKLNYQPNIEARSLRDQSNTGAITIAFYWAQDFRASMMIRFMAGLNNRLAELGETVKLIVVPYNPGELENDTRLSKQSYYHAAIICNADNKDMAFLNSNKLSIPLVLYNRRSPLYDHVYIENEKLGRLAAGVFVKHGKKHPAILNAPIAFMGMKLRCDGFIAAWEKLGISVSNQFTNNNNCQSGYDGMKKLLKAKTRPDCLFCASDMVAIGALRCLHQNNVKVPEDMEIISVGNGDIQLDEYAWPSIATVLIPMEEMAGKCISLLLERIKNPYAPLRAVKNKIKFIPRESCGK</sequence>
<dbReference type="Pfam" id="PF00356">
    <property type="entry name" value="LacI"/>
    <property type="match status" value="1"/>
</dbReference>
<dbReference type="GO" id="GO:0003700">
    <property type="term" value="F:DNA-binding transcription factor activity"/>
    <property type="evidence" value="ECO:0007669"/>
    <property type="project" value="TreeGrafter"/>
</dbReference>
<gene>
    <name evidence="5" type="primary">rbsR_3</name>
    <name evidence="5" type="ORF">SDC9_32742</name>
</gene>
<dbReference type="InterPro" id="IPR000843">
    <property type="entry name" value="HTH_LacI"/>
</dbReference>
<dbReference type="CDD" id="cd01392">
    <property type="entry name" value="HTH_LacI"/>
    <property type="match status" value="1"/>
</dbReference>
<dbReference type="SUPFAM" id="SSF53822">
    <property type="entry name" value="Periplasmic binding protein-like I"/>
    <property type="match status" value="1"/>
</dbReference>
<dbReference type="Gene3D" id="1.10.260.40">
    <property type="entry name" value="lambda repressor-like DNA-binding domains"/>
    <property type="match status" value="1"/>
</dbReference>
<keyword evidence="1" id="KW-0805">Transcription regulation</keyword>
<dbReference type="EMBL" id="VSSQ01000227">
    <property type="protein sequence ID" value="MPL86756.1"/>
    <property type="molecule type" value="Genomic_DNA"/>
</dbReference>
<organism evidence="5">
    <name type="scientific">bioreactor metagenome</name>
    <dbReference type="NCBI Taxonomy" id="1076179"/>
    <lineage>
        <taxon>unclassified sequences</taxon>
        <taxon>metagenomes</taxon>
        <taxon>ecological metagenomes</taxon>
    </lineage>
</organism>
<proteinExistence type="predicted"/>
<dbReference type="GO" id="GO:0000976">
    <property type="term" value="F:transcription cis-regulatory region binding"/>
    <property type="evidence" value="ECO:0007669"/>
    <property type="project" value="TreeGrafter"/>
</dbReference>
<keyword evidence="2" id="KW-0238">DNA-binding</keyword>
<comment type="caution">
    <text evidence="5">The sequence shown here is derived from an EMBL/GenBank/DDBJ whole genome shotgun (WGS) entry which is preliminary data.</text>
</comment>
<dbReference type="Pfam" id="PF13377">
    <property type="entry name" value="Peripla_BP_3"/>
    <property type="match status" value="1"/>
</dbReference>